<gene>
    <name evidence="2" type="ORF">IWW36_006206</name>
</gene>
<comment type="caution">
    <text evidence="2">The sequence shown here is derived from an EMBL/GenBank/DDBJ whole genome shotgun (WGS) entry which is preliminary data.</text>
</comment>
<feature type="signal peptide" evidence="1">
    <location>
        <begin position="1"/>
        <end position="22"/>
    </location>
</feature>
<name>A0A9W8HZW9_9FUNG</name>
<dbReference type="Proteomes" id="UP001139887">
    <property type="component" value="Unassembled WGS sequence"/>
</dbReference>
<evidence type="ECO:0008006" key="4">
    <source>
        <dbReference type="Google" id="ProtNLM"/>
    </source>
</evidence>
<sequence length="195" mass="20827">MKSFSVASILAYSAAVAQLASAHMALTEPCPRYSPNCNPKPELPAGASYDYSIKNPIPPNGELCKGTIPWPKPVATWKAGQDVTYKFQSGGAAHGGGHCQFSLSYDGGKTFVVIHEVLGHCFFNGKSNGNTAEVTEYTFKLPAEVPNSDSVIAAWSWVNAIGNREFYMNCADIKIEGSSSSSYTGKQIVIANHDG</sequence>
<dbReference type="PANTHER" id="PTHR36182">
    <property type="entry name" value="PROTEIN, PUTATIVE (AFU_ORTHOLOGUE AFUA_6G10930)-RELATED"/>
    <property type="match status" value="1"/>
</dbReference>
<organism evidence="2 3">
    <name type="scientific">Coemansia brasiliensis</name>
    <dbReference type="NCBI Taxonomy" id="2650707"/>
    <lineage>
        <taxon>Eukaryota</taxon>
        <taxon>Fungi</taxon>
        <taxon>Fungi incertae sedis</taxon>
        <taxon>Zoopagomycota</taxon>
        <taxon>Kickxellomycotina</taxon>
        <taxon>Kickxellomycetes</taxon>
        <taxon>Kickxellales</taxon>
        <taxon>Kickxellaceae</taxon>
        <taxon>Coemansia</taxon>
    </lineage>
</organism>
<dbReference type="PANTHER" id="PTHR36182:SF1">
    <property type="entry name" value="PROTEIN, PUTATIVE (AFU_ORTHOLOGUE AFUA_6G10930)-RELATED"/>
    <property type="match status" value="1"/>
</dbReference>
<reference evidence="2" key="1">
    <citation type="submission" date="2022-07" db="EMBL/GenBank/DDBJ databases">
        <title>Phylogenomic reconstructions and comparative analyses of Kickxellomycotina fungi.</title>
        <authorList>
            <person name="Reynolds N.K."/>
            <person name="Stajich J.E."/>
            <person name="Barry K."/>
            <person name="Grigoriev I.V."/>
            <person name="Crous P."/>
            <person name="Smith M.E."/>
        </authorList>
    </citation>
    <scope>NUCLEOTIDE SEQUENCE</scope>
    <source>
        <strain evidence="2">NRRL 1566</strain>
    </source>
</reference>
<evidence type="ECO:0000313" key="3">
    <source>
        <dbReference type="Proteomes" id="UP001139887"/>
    </source>
</evidence>
<keyword evidence="3" id="KW-1185">Reference proteome</keyword>
<feature type="non-terminal residue" evidence="2">
    <location>
        <position position="195"/>
    </location>
</feature>
<evidence type="ECO:0000313" key="2">
    <source>
        <dbReference type="EMBL" id="KAJ2841606.1"/>
    </source>
</evidence>
<evidence type="ECO:0000256" key="1">
    <source>
        <dbReference type="SAM" id="SignalP"/>
    </source>
</evidence>
<dbReference type="OrthoDB" id="2342176at2759"/>
<dbReference type="AlphaFoldDB" id="A0A9W8HZW9"/>
<dbReference type="Gene3D" id="2.70.50.70">
    <property type="match status" value="1"/>
</dbReference>
<keyword evidence="1" id="KW-0732">Signal</keyword>
<accession>A0A9W8HZW9</accession>
<protein>
    <recommendedName>
        <fullName evidence="4">Chitin-binding type-4 domain-containing protein</fullName>
    </recommendedName>
</protein>
<proteinExistence type="predicted"/>
<feature type="chain" id="PRO_5040912276" description="Chitin-binding type-4 domain-containing protein" evidence="1">
    <location>
        <begin position="23"/>
        <end position="195"/>
    </location>
</feature>
<dbReference type="EMBL" id="JANBUW010002114">
    <property type="protein sequence ID" value="KAJ2841606.1"/>
    <property type="molecule type" value="Genomic_DNA"/>
</dbReference>